<evidence type="ECO:0000256" key="1">
    <source>
        <dbReference type="SAM" id="Coils"/>
    </source>
</evidence>
<accession>A0A1B7MEE2</accession>
<evidence type="ECO:0000256" key="2">
    <source>
        <dbReference type="SAM" id="MobiDB-lite"/>
    </source>
</evidence>
<dbReference type="OrthoDB" id="2673025at2759"/>
<evidence type="ECO:0000313" key="3">
    <source>
        <dbReference type="EMBL" id="OAX30948.1"/>
    </source>
</evidence>
<reference evidence="3 4" key="1">
    <citation type="submission" date="2016-06" db="EMBL/GenBank/DDBJ databases">
        <title>Comparative genomics of the ectomycorrhizal sister species Rhizopogon vinicolor and Rhizopogon vesiculosus (Basidiomycota: Boletales) reveals a divergence of the mating type B locus.</title>
        <authorList>
            <consortium name="DOE Joint Genome Institute"/>
            <person name="Mujic A.B."/>
            <person name="Kuo A."/>
            <person name="Tritt A."/>
            <person name="Lipzen A."/>
            <person name="Chen C."/>
            <person name="Johnson J."/>
            <person name="Sharma A."/>
            <person name="Barry K."/>
            <person name="Grigoriev I.V."/>
            <person name="Spatafora J.W."/>
        </authorList>
    </citation>
    <scope>NUCLEOTIDE SEQUENCE [LARGE SCALE GENOMIC DNA]</scope>
    <source>
        <strain evidence="3 4">AM-OR11-026</strain>
    </source>
</reference>
<organism evidence="3 4">
    <name type="scientific">Rhizopogon vinicolor AM-OR11-026</name>
    <dbReference type="NCBI Taxonomy" id="1314800"/>
    <lineage>
        <taxon>Eukaryota</taxon>
        <taxon>Fungi</taxon>
        <taxon>Dikarya</taxon>
        <taxon>Basidiomycota</taxon>
        <taxon>Agaricomycotina</taxon>
        <taxon>Agaricomycetes</taxon>
        <taxon>Agaricomycetidae</taxon>
        <taxon>Boletales</taxon>
        <taxon>Suillineae</taxon>
        <taxon>Rhizopogonaceae</taxon>
        <taxon>Rhizopogon</taxon>
    </lineage>
</organism>
<keyword evidence="1" id="KW-0175">Coiled coil</keyword>
<feature type="coiled-coil region" evidence="1">
    <location>
        <begin position="34"/>
        <end position="61"/>
    </location>
</feature>
<dbReference type="AlphaFoldDB" id="A0A1B7MEE2"/>
<gene>
    <name evidence="3" type="ORF">K503DRAFT_870820</name>
</gene>
<dbReference type="EMBL" id="KV449740">
    <property type="protein sequence ID" value="OAX30948.1"/>
    <property type="molecule type" value="Genomic_DNA"/>
</dbReference>
<protein>
    <submittedName>
        <fullName evidence="3">Uncharacterized protein</fullName>
    </submittedName>
</protein>
<feature type="region of interest" description="Disordered" evidence="2">
    <location>
        <begin position="120"/>
        <end position="177"/>
    </location>
</feature>
<dbReference type="Proteomes" id="UP000092154">
    <property type="component" value="Unassembled WGS sequence"/>
</dbReference>
<sequence length="309" mass="33433">MLRSLFGLIIKPHNHEDAEKELAEVIYLCSEYPSYLAESEKSEFENERDRLQREIHLSVAKPRNADVILKDCRALKCKVEKIIDDRAMAGVRARVPASTSAGADYRNTPQDMEVISHSALPAGDPSQITSSQPGSDEPLNIATNASLPSPPAGAPCTDNHETQSDPILNPNPESRPIRPAQVNLRQAVSLMKSGTSYQVDSMIFESATARFPTANINSSGCTGATITSHGTQGTQRVPQPQRVLQPARPRRATSRRIQQQPGNFLSGAYISSGSIICDNSKVMGATLNVNSVNSSGAVFYHRAQARGGI</sequence>
<keyword evidence="4" id="KW-1185">Reference proteome</keyword>
<proteinExistence type="predicted"/>
<name>A0A1B7MEE2_9AGAM</name>
<dbReference type="InParanoid" id="A0A1B7MEE2"/>
<evidence type="ECO:0000313" key="4">
    <source>
        <dbReference type="Proteomes" id="UP000092154"/>
    </source>
</evidence>